<feature type="region of interest" description="Disordered" evidence="1">
    <location>
        <begin position="183"/>
        <end position="213"/>
    </location>
</feature>
<keyword evidence="2" id="KW-0472">Membrane</keyword>
<evidence type="ECO:0000313" key="5">
    <source>
        <dbReference type="EMBL" id="RKD95433.1"/>
    </source>
</evidence>
<sequence>MPAQSGSASDDTSLIATADLPEADATVTRIELEANGTARWSISVRTRLTNESDVEDYRAFQEQFRADRETYRDRFEQRMTGVVSGAADATGRNMTASAFRAETSIQELPRRWGVVTYSVTWTNFATVADDAVVVGDVFEGGLYLGDGDYLEVVPPAEYEPTETSPPPTETEGRTVVWTGPEEFADQQPTVRFEPAESDATAADETTASSGSFSPPLVGVASIAALALVLGGIAVAVVSDRKPVARIRARLSGAFSSASGPADSADGEATGAATGVADDGASSADGADSASPPDPELLTDEDRVRRLLERNGGRIRQAEIADELEWSASKTSRVVSAMADEGTVEKLRIGRENVIDLLEDSE</sequence>
<evidence type="ECO:0000256" key="2">
    <source>
        <dbReference type="SAM" id="Phobius"/>
    </source>
</evidence>
<feature type="compositionally biased region" description="Low complexity" evidence="1">
    <location>
        <begin position="197"/>
        <end position="209"/>
    </location>
</feature>
<keyword evidence="2" id="KW-0812">Transmembrane</keyword>
<keyword evidence="2" id="KW-1133">Transmembrane helix</keyword>
<name>A0A3R7HXZ6_9EURY</name>
<dbReference type="Pfam" id="PF24036">
    <property type="entry name" value="DUF7345"/>
    <property type="match status" value="1"/>
</dbReference>
<evidence type="ECO:0000313" key="6">
    <source>
        <dbReference type="Proteomes" id="UP000283805"/>
    </source>
</evidence>
<evidence type="ECO:0000259" key="4">
    <source>
        <dbReference type="Pfam" id="PF24036"/>
    </source>
</evidence>
<feature type="domain" description="DUF7343" evidence="3">
    <location>
        <begin position="296"/>
        <end position="356"/>
    </location>
</feature>
<dbReference type="Pfam" id="PF24034">
    <property type="entry name" value="DUF7343"/>
    <property type="match status" value="1"/>
</dbReference>
<dbReference type="Proteomes" id="UP000283805">
    <property type="component" value="Unassembled WGS sequence"/>
</dbReference>
<proteinExistence type="predicted"/>
<feature type="transmembrane region" description="Helical" evidence="2">
    <location>
        <begin position="216"/>
        <end position="237"/>
    </location>
</feature>
<comment type="caution">
    <text evidence="5">The sequence shown here is derived from an EMBL/GenBank/DDBJ whole genome shotgun (WGS) entry which is preliminary data.</text>
</comment>
<dbReference type="AlphaFoldDB" id="A0A3R7HXZ6"/>
<accession>A0A3R7HXZ6</accession>
<dbReference type="EMBL" id="RAPO01000002">
    <property type="protein sequence ID" value="RKD95433.1"/>
    <property type="molecule type" value="Genomic_DNA"/>
</dbReference>
<gene>
    <name evidence="5" type="ORF">ATJ93_2287</name>
</gene>
<organism evidence="5 6">
    <name type="scientific">Halopiger aswanensis</name>
    <dbReference type="NCBI Taxonomy" id="148449"/>
    <lineage>
        <taxon>Archaea</taxon>
        <taxon>Methanobacteriati</taxon>
        <taxon>Methanobacteriota</taxon>
        <taxon>Stenosarchaea group</taxon>
        <taxon>Halobacteria</taxon>
        <taxon>Halobacteriales</taxon>
        <taxon>Natrialbaceae</taxon>
        <taxon>Halopiger</taxon>
    </lineage>
</organism>
<dbReference type="InterPro" id="IPR036390">
    <property type="entry name" value="WH_DNA-bd_sf"/>
</dbReference>
<reference evidence="5 6" key="1">
    <citation type="submission" date="2018-09" db="EMBL/GenBank/DDBJ databases">
        <title>Genomic Encyclopedia of Archaeal and Bacterial Type Strains, Phase II (KMG-II): from individual species to whole genera.</title>
        <authorList>
            <person name="Goeker M."/>
        </authorList>
    </citation>
    <scope>NUCLEOTIDE SEQUENCE [LARGE SCALE GENOMIC DNA]</scope>
    <source>
        <strain evidence="5 6">DSM 13151</strain>
    </source>
</reference>
<dbReference type="InterPro" id="IPR055769">
    <property type="entry name" value="DUF7345"/>
</dbReference>
<feature type="compositionally biased region" description="Low complexity" evidence="1">
    <location>
        <begin position="254"/>
        <end position="290"/>
    </location>
</feature>
<evidence type="ECO:0000259" key="3">
    <source>
        <dbReference type="Pfam" id="PF24034"/>
    </source>
</evidence>
<keyword evidence="6" id="KW-1185">Reference proteome</keyword>
<protein>
    <submittedName>
        <fullName evidence="5">Putative membrane protein</fullName>
    </submittedName>
</protein>
<feature type="domain" description="DUF7345" evidence="4">
    <location>
        <begin position="29"/>
        <end position="158"/>
    </location>
</feature>
<feature type="region of interest" description="Disordered" evidence="1">
    <location>
        <begin position="254"/>
        <end position="301"/>
    </location>
</feature>
<evidence type="ECO:0000256" key="1">
    <source>
        <dbReference type="SAM" id="MobiDB-lite"/>
    </source>
</evidence>
<dbReference type="InterPro" id="IPR055767">
    <property type="entry name" value="DUF7343"/>
</dbReference>
<dbReference type="SUPFAM" id="SSF46785">
    <property type="entry name" value="Winged helix' DNA-binding domain"/>
    <property type="match status" value="1"/>
</dbReference>